<name>M5FNE3_DACPD</name>
<dbReference type="HOGENOM" id="CLU_2941667_0_0_1"/>
<accession>M5FNE3</accession>
<evidence type="ECO:0000313" key="1">
    <source>
        <dbReference type="EMBL" id="EJT97295.1"/>
    </source>
</evidence>
<protein>
    <submittedName>
        <fullName evidence="1">Uncharacterized protein</fullName>
    </submittedName>
</protein>
<sequence length="60" mass="6725">MFEFPAFPPDHEEHLEFLPLVQQPARSVYICEAGVQVHTGLYERYEGLDGVEGSCSTIAL</sequence>
<dbReference type="GeneID" id="63689071"/>
<dbReference type="RefSeq" id="XP_040624193.1">
    <property type="nucleotide sequence ID" value="XM_040774009.1"/>
</dbReference>
<proteinExistence type="predicted"/>
<keyword evidence="2" id="KW-1185">Reference proteome</keyword>
<reference evidence="1 2" key="1">
    <citation type="journal article" date="2012" name="Science">
        <title>The Paleozoic origin of enzymatic lignin decomposition reconstructed from 31 fungal genomes.</title>
        <authorList>
            <person name="Floudas D."/>
            <person name="Binder M."/>
            <person name="Riley R."/>
            <person name="Barry K."/>
            <person name="Blanchette R.A."/>
            <person name="Henrissat B."/>
            <person name="Martinez A.T."/>
            <person name="Otillar R."/>
            <person name="Spatafora J.W."/>
            <person name="Yadav J.S."/>
            <person name="Aerts A."/>
            <person name="Benoit I."/>
            <person name="Boyd A."/>
            <person name="Carlson A."/>
            <person name="Copeland A."/>
            <person name="Coutinho P.M."/>
            <person name="de Vries R.P."/>
            <person name="Ferreira P."/>
            <person name="Findley K."/>
            <person name="Foster B."/>
            <person name="Gaskell J."/>
            <person name="Glotzer D."/>
            <person name="Gorecki P."/>
            <person name="Heitman J."/>
            <person name="Hesse C."/>
            <person name="Hori C."/>
            <person name="Igarashi K."/>
            <person name="Jurgens J.A."/>
            <person name="Kallen N."/>
            <person name="Kersten P."/>
            <person name="Kohler A."/>
            <person name="Kuees U."/>
            <person name="Kumar T.K.A."/>
            <person name="Kuo A."/>
            <person name="LaButti K."/>
            <person name="Larrondo L.F."/>
            <person name="Lindquist E."/>
            <person name="Ling A."/>
            <person name="Lombard V."/>
            <person name="Lucas S."/>
            <person name="Lundell T."/>
            <person name="Martin R."/>
            <person name="McLaughlin D.J."/>
            <person name="Morgenstern I."/>
            <person name="Morin E."/>
            <person name="Murat C."/>
            <person name="Nagy L.G."/>
            <person name="Nolan M."/>
            <person name="Ohm R.A."/>
            <person name="Patyshakuliyeva A."/>
            <person name="Rokas A."/>
            <person name="Ruiz-Duenas F.J."/>
            <person name="Sabat G."/>
            <person name="Salamov A."/>
            <person name="Samejima M."/>
            <person name="Schmutz J."/>
            <person name="Slot J.C."/>
            <person name="St John F."/>
            <person name="Stenlid J."/>
            <person name="Sun H."/>
            <person name="Sun S."/>
            <person name="Syed K."/>
            <person name="Tsang A."/>
            <person name="Wiebenga A."/>
            <person name="Young D."/>
            <person name="Pisabarro A."/>
            <person name="Eastwood D.C."/>
            <person name="Martin F."/>
            <person name="Cullen D."/>
            <person name="Grigoriev I.V."/>
            <person name="Hibbett D.S."/>
        </authorList>
    </citation>
    <scope>NUCLEOTIDE SEQUENCE [LARGE SCALE GENOMIC DNA]</scope>
    <source>
        <strain evidence="1 2">DJM-731 SS1</strain>
    </source>
</reference>
<dbReference type="AlphaFoldDB" id="M5FNE3"/>
<dbReference type="Proteomes" id="UP000030653">
    <property type="component" value="Unassembled WGS sequence"/>
</dbReference>
<evidence type="ECO:0000313" key="2">
    <source>
        <dbReference type="Proteomes" id="UP000030653"/>
    </source>
</evidence>
<gene>
    <name evidence="1" type="ORF">DACRYDRAFT_25100</name>
</gene>
<organism evidence="1 2">
    <name type="scientific">Dacryopinax primogenitus (strain DJM 731)</name>
    <name type="common">Brown rot fungus</name>
    <dbReference type="NCBI Taxonomy" id="1858805"/>
    <lineage>
        <taxon>Eukaryota</taxon>
        <taxon>Fungi</taxon>
        <taxon>Dikarya</taxon>
        <taxon>Basidiomycota</taxon>
        <taxon>Agaricomycotina</taxon>
        <taxon>Dacrymycetes</taxon>
        <taxon>Dacrymycetales</taxon>
        <taxon>Dacrymycetaceae</taxon>
        <taxon>Dacryopinax</taxon>
    </lineage>
</organism>
<dbReference type="EMBL" id="JH795877">
    <property type="protein sequence ID" value="EJT97295.1"/>
    <property type="molecule type" value="Genomic_DNA"/>
</dbReference>